<proteinExistence type="predicted"/>
<evidence type="ECO:0008006" key="3">
    <source>
        <dbReference type="Google" id="ProtNLM"/>
    </source>
</evidence>
<sequence>MSNLYIFAVGGTGSRVVKALTMLLASGVEMNNTNTIIPIIVDPHRGNKDLQRTENVLKEYQEIRNSLVQQPQSGDFFCTKIATLKDMVDNADLIASSYIFELKGVANEKFKDYIDFASLDDSNKALASLLFSEKNLDTEMDIGFVGNPNIGSVVLNQFKESNEFQYFASNFKANDRIFIISSIFGGTGAAGFPIILKNIRGATNQVPNSSFLNNAIIGAVSVMPYFGVLPSTDKTIDKATFISKTKSALQYYTKGVNPSVNKMYYIGEAHNKDYQNDPGEGGQKNDAHFVEMAAALSIVDFMNTPDAMLQVNLGQPTNPTFSEFAIKNDTDPIKMTDISAATNRIISLPLSKMTFMKKYMDAQISKSLGNVSWSKSAPTIDKDFTTGSFYKTLESFLNSYKEWLIEMGRNQRAFQPFLLGNESLADTINQVKPSASSGLKSFFTPDVDFNSFDEFLTKENKKEVSFVNAEVKFLSLFNKGTQQLLKERFFNLFS</sequence>
<dbReference type="InterPro" id="IPR036525">
    <property type="entry name" value="Tubulin/FtsZ_GTPase_sf"/>
</dbReference>
<evidence type="ECO:0000313" key="1">
    <source>
        <dbReference type="EMBL" id="PWK28231.1"/>
    </source>
</evidence>
<dbReference type="EMBL" id="QGGO01000004">
    <property type="protein sequence ID" value="PWK28231.1"/>
    <property type="molecule type" value="Genomic_DNA"/>
</dbReference>
<protein>
    <recommendedName>
        <fullName evidence="3">Tubulin-like protein</fullName>
    </recommendedName>
</protein>
<name>A0A316ECM4_9BACT</name>
<gene>
    <name evidence="1" type="ORF">LV89_01012</name>
</gene>
<dbReference type="SUPFAM" id="SSF52490">
    <property type="entry name" value="Tubulin nucleotide-binding domain-like"/>
    <property type="match status" value="1"/>
</dbReference>
<dbReference type="Gene3D" id="3.40.50.1440">
    <property type="entry name" value="Tubulin/FtsZ, GTPase domain"/>
    <property type="match status" value="1"/>
</dbReference>
<organism evidence="1 2">
    <name type="scientific">Arcicella aurantiaca</name>
    <dbReference type="NCBI Taxonomy" id="591202"/>
    <lineage>
        <taxon>Bacteria</taxon>
        <taxon>Pseudomonadati</taxon>
        <taxon>Bacteroidota</taxon>
        <taxon>Cytophagia</taxon>
        <taxon>Cytophagales</taxon>
        <taxon>Flectobacillaceae</taxon>
        <taxon>Arcicella</taxon>
    </lineage>
</organism>
<dbReference type="OrthoDB" id="844533at2"/>
<dbReference type="RefSeq" id="WP_109741788.1">
    <property type="nucleotide sequence ID" value="NZ_QGGO01000004.1"/>
</dbReference>
<reference evidence="1 2" key="1">
    <citation type="submission" date="2018-05" db="EMBL/GenBank/DDBJ databases">
        <title>Genomic Encyclopedia of Archaeal and Bacterial Type Strains, Phase II (KMG-II): from individual species to whole genera.</title>
        <authorList>
            <person name="Goeker M."/>
        </authorList>
    </citation>
    <scope>NUCLEOTIDE SEQUENCE [LARGE SCALE GENOMIC DNA]</scope>
    <source>
        <strain evidence="1 2">DSM 22214</strain>
    </source>
</reference>
<keyword evidence="2" id="KW-1185">Reference proteome</keyword>
<dbReference type="AlphaFoldDB" id="A0A316ECM4"/>
<accession>A0A316ECM4</accession>
<comment type="caution">
    <text evidence="1">The sequence shown here is derived from an EMBL/GenBank/DDBJ whole genome shotgun (WGS) entry which is preliminary data.</text>
</comment>
<evidence type="ECO:0000313" key="2">
    <source>
        <dbReference type="Proteomes" id="UP000245489"/>
    </source>
</evidence>
<dbReference type="Proteomes" id="UP000245489">
    <property type="component" value="Unassembled WGS sequence"/>
</dbReference>